<proteinExistence type="predicted"/>
<evidence type="ECO:0000313" key="4">
    <source>
        <dbReference type="Proteomes" id="UP000184513"/>
    </source>
</evidence>
<dbReference type="Proteomes" id="UP000184513">
    <property type="component" value="Unassembled WGS sequence"/>
</dbReference>
<dbReference type="SMART" id="SM00939">
    <property type="entry name" value="PepX_C"/>
    <property type="match status" value="1"/>
</dbReference>
<evidence type="ECO:0000256" key="1">
    <source>
        <dbReference type="ARBA" id="ARBA00022801"/>
    </source>
</evidence>
<keyword evidence="4" id="KW-1185">Reference proteome</keyword>
<gene>
    <name evidence="3" type="ORF">SAMN04488057_104386</name>
</gene>
<dbReference type="SUPFAM" id="SSF53474">
    <property type="entry name" value="alpha/beta-Hydrolases"/>
    <property type="match status" value="1"/>
</dbReference>
<dbReference type="InterPro" id="IPR000383">
    <property type="entry name" value="Xaa-Pro-like_dom"/>
</dbReference>
<dbReference type="SUPFAM" id="SSF49785">
    <property type="entry name" value="Galactose-binding domain-like"/>
    <property type="match status" value="1"/>
</dbReference>
<dbReference type="Gene3D" id="2.60.120.260">
    <property type="entry name" value="Galactose-binding domain-like"/>
    <property type="match status" value="1"/>
</dbReference>
<dbReference type="InterPro" id="IPR050585">
    <property type="entry name" value="Xaa-Pro_dipeptidyl-ppase/CocE"/>
</dbReference>
<reference evidence="3 4" key="1">
    <citation type="submission" date="2016-11" db="EMBL/GenBank/DDBJ databases">
        <authorList>
            <person name="Jaros S."/>
            <person name="Januszkiewicz K."/>
            <person name="Wedrychowicz H."/>
        </authorList>
    </citation>
    <scope>NUCLEOTIDE SEQUENCE [LARGE SCALE GENOMIC DNA]</scope>
    <source>
        <strain evidence="3 4">CGMCC 1.6102</strain>
    </source>
</reference>
<accession>A0A1M7MNV8</accession>
<dbReference type="PANTHER" id="PTHR43056:SF10">
    <property type="entry name" value="COCE_NOND FAMILY, PUTATIVE (AFU_ORTHOLOGUE AFUA_7G00600)-RELATED"/>
    <property type="match status" value="1"/>
</dbReference>
<dbReference type="EMBL" id="FRCY01000004">
    <property type="protein sequence ID" value="SHM92192.1"/>
    <property type="molecule type" value="Genomic_DNA"/>
</dbReference>
<dbReference type="GO" id="GO:0008239">
    <property type="term" value="F:dipeptidyl-peptidase activity"/>
    <property type="evidence" value="ECO:0007669"/>
    <property type="project" value="InterPro"/>
</dbReference>
<keyword evidence="1" id="KW-0378">Hydrolase</keyword>
<dbReference type="AlphaFoldDB" id="A0A1M7MNV8"/>
<feature type="domain" description="Xaa-Pro dipeptidyl-peptidase C-terminal" evidence="2">
    <location>
        <begin position="361"/>
        <end position="622"/>
    </location>
</feature>
<organism evidence="3 4">
    <name type="scientific">Cyclobacterium lianum</name>
    <dbReference type="NCBI Taxonomy" id="388280"/>
    <lineage>
        <taxon>Bacteria</taxon>
        <taxon>Pseudomonadati</taxon>
        <taxon>Bacteroidota</taxon>
        <taxon>Cytophagia</taxon>
        <taxon>Cytophagales</taxon>
        <taxon>Cyclobacteriaceae</taxon>
        <taxon>Cyclobacterium</taxon>
    </lineage>
</organism>
<name>A0A1M7MNV8_9BACT</name>
<dbReference type="Gene3D" id="3.40.50.1820">
    <property type="entry name" value="alpha/beta hydrolase"/>
    <property type="match status" value="1"/>
</dbReference>
<evidence type="ECO:0000259" key="2">
    <source>
        <dbReference type="SMART" id="SM00939"/>
    </source>
</evidence>
<dbReference type="PANTHER" id="PTHR43056">
    <property type="entry name" value="PEPTIDASE S9 PROLYL OLIGOPEPTIDASE"/>
    <property type="match status" value="1"/>
</dbReference>
<dbReference type="RefSeq" id="WP_073094142.1">
    <property type="nucleotide sequence ID" value="NZ_FRCY01000004.1"/>
</dbReference>
<sequence>MNSTDLNNFRLTALIFILTSTLSFGQEQNDYVAQHYQKKEYSIPMRDGVNLHTVVYSPLDESQPYPILMQRTPYSAGPYGEGNLKNSLGPSPFLMRDGYIFVYQDVRGRWMSEGSYDNMRPTLNERTADPNAIDESTDTFDTIEWLLANVANHNGKVGQWGISYPGFYSAAALPFAHPNLKAVSPQAPIGDFYFDDFHHNGAYFLSYWLATSVFGYQKDEPTTEAWYDMVNPGTNDGYQFFMDMGSLKNADKYYGEDNFFWQQLKENPHYNEFWQKRSIIPHLKDVSPAVLVVGGWFDAEDLYGPLTIYKTIEKNNPETYNSLVMGPWSHGDWSREQGAQVVSNMYFGDSISTWYQLEIEREFFDHFLKKSGNGGPGLPEAYMFDTGLNKWTAFDEWPPKESEWTSFYLGEEGALSSDMPSGNRFSSFVSDPAKPVPYTQDIKINFTPRKYMADDQRFAARRPDVLTFETEVLEEDITLAGEIMAQLQVATSQTDADWVVKLIDVLPGDYPNHEYVLDGVDMGNYHLMVRSEVIRGRYRESFECPSPFVPDQITAVDFQLQDVYHTFKKGHKIQIQIQSTWFPLIDRNPQKYVENIFEASEEYFVKALHKVFHSENFPSKINVMVLPNE</sequence>
<dbReference type="OrthoDB" id="319764at2"/>
<evidence type="ECO:0000313" key="3">
    <source>
        <dbReference type="EMBL" id="SHM92192.1"/>
    </source>
</evidence>
<dbReference type="STRING" id="388280.SAMN04488057_104386"/>
<protein>
    <recommendedName>
        <fullName evidence="2">Xaa-Pro dipeptidyl-peptidase C-terminal domain-containing protein</fullName>
    </recommendedName>
</protein>
<dbReference type="Pfam" id="PF02129">
    <property type="entry name" value="Peptidase_S15"/>
    <property type="match status" value="1"/>
</dbReference>
<dbReference type="Pfam" id="PF08530">
    <property type="entry name" value="PepX_C"/>
    <property type="match status" value="1"/>
</dbReference>
<dbReference type="InterPro" id="IPR029058">
    <property type="entry name" value="AB_hydrolase_fold"/>
</dbReference>
<dbReference type="Gene3D" id="1.10.3020.10">
    <property type="entry name" value="alpha-amino acid ester hydrolase ( Helical cap domain)"/>
    <property type="match status" value="1"/>
</dbReference>
<dbReference type="InterPro" id="IPR008979">
    <property type="entry name" value="Galactose-bd-like_sf"/>
</dbReference>
<dbReference type="InterPro" id="IPR005674">
    <property type="entry name" value="CocE/Ser_esterase"/>
</dbReference>
<dbReference type="NCBIfam" id="TIGR00976">
    <property type="entry name" value="CocE_NonD"/>
    <property type="match status" value="1"/>
</dbReference>
<dbReference type="InterPro" id="IPR013736">
    <property type="entry name" value="Xaa-Pro_dipept_C"/>
</dbReference>